<feature type="transmembrane region" description="Helical" evidence="1">
    <location>
        <begin position="46"/>
        <end position="66"/>
    </location>
</feature>
<protein>
    <submittedName>
        <fullName evidence="2">Uncharacterized protein</fullName>
    </submittedName>
</protein>
<evidence type="ECO:0000313" key="2">
    <source>
        <dbReference type="EMBL" id="CAG2064893.1"/>
    </source>
</evidence>
<dbReference type="Proteomes" id="UP001153148">
    <property type="component" value="Unassembled WGS sequence"/>
</dbReference>
<feature type="transmembrane region" description="Helical" evidence="1">
    <location>
        <begin position="128"/>
        <end position="154"/>
    </location>
</feature>
<evidence type="ECO:0000256" key="1">
    <source>
        <dbReference type="SAM" id="Phobius"/>
    </source>
</evidence>
<gene>
    <name evidence="2" type="ORF">TPAB3V08_LOCUS11837</name>
</gene>
<keyword evidence="3" id="KW-1185">Reference proteome</keyword>
<reference evidence="2" key="1">
    <citation type="submission" date="2021-03" db="EMBL/GenBank/DDBJ databases">
        <authorList>
            <person name="Tran Van P."/>
        </authorList>
    </citation>
    <scope>NUCLEOTIDE SEQUENCE</scope>
</reference>
<feature type="non-terminal residue" evidence="2">
    <location>
        <position position="209"/>
    </location>
</feature>
<evidence type="ECO:0000313" key="3">
    <source>
        <dbReference type="Proteomes" id="UP001153148"/>
    </source>
</evidence>
<name>A0ABN7PH42_TIMPD</name>
<dbReference type="EMBL" id="CAJPIN010037820">
    <property type="protein sequence ID" value="CAG2064893.1"/>
    <property type="molecule type" value="Genomic_DNA"/>
</dbReference>
<feature type="transmembrane region" description="Helical" evidence="1">
    <location>
        <begin position="78"/>
        <end position="100"/>
    </location>
</feature>
<sequence>MHQRILYVTFISLSVSIHRWPQFSVVLIGSLLLNLSYHYGKQRGSFMWLQFSVVLIGSLLLLDLFYHYVKQRGSFMWLQFSLVFIGSLLLLELSHHFVWFPLERIPYVRMKQFASLLHYNSYRTTGDLAGWVAAHAPLFSYLMSATFLGFILYAHRLVGPGFTFPKISSFFIPRAHSKSSREPVEEKQLRDFHFISVIVLTQRVRQERG</sequence>
<organism evidence="2 3">
    <name type="scientific">Timema podura</name>
    <name type="common">Walking stick</name>
    <dbReference type="NCBI Taxonomy" id="61482"/>
    <lineage>
        <taxon>Eukaryota</taxon>
        <taxon>Metazoa</taxon>
        <taxon>Ecdysozoa</taxon>
        <taxon>Arthropoda</taxon>
        <taxon>Hexapoda</taxon>
        <taxon>Insecta</taxon>
        <taxon>Pterygota</taxon>
        <taxon>Neoptera</taxon>
        <taxon>Polyneoptera</taxon>
        <taxon>Phasmatodea</taxon>
        <taxon>Timematodea</taxon>
        <taxon>Timematoidea</taxon>
        <taxon>Timematidae</taxon>
        <taxon>Timema</taxon>
    </lineage>
</organism>
<comment type="caution">
    <text evidence="2">The sequence shown here is derived from an EMBL/GenBank/DDBJ whole genome shotgun (WGS) entry which is preliminary data.</text>
</comment>
<keyword evidence="1" id="KW-0472">Membrane</keyword>
<accession>A0ABN7PH42</accession>
<keyword evidence="1" id="KW-0812">Transmembrane</keyword>
<keyword evidence="1" id="KW-1133">Transmembrane helix</keyword>
<proteinExistence type="predicted"/>
<feature type="transmembrane region" description="Helical" evidence="1">
    <location>
        <begin position="20"/>
        <end position="40"/>
    </location>
</feature>